<dbReference type="EMBL" id="MHQD01000006">
    <property type="protein sequence ID" value="OGZ96789.1"/>
    <property type="molecule type" value="Genomic_DNA"/>
</dbReference>
<dbReference type="InterPro" id="IPR022961">
    <property type="entry name" value="Gly_tRNA_ligase_bac"/>
</dbReference>
<feature type="domain" description="Aminoacyl-transfer RNA synthetases class-II family profile" evidence="9">
    <location>
        <begin position="12"/>
        <end position="344"/>
    </location>
</feature>
<dbReference type="SUPFAM" id="SSF52954">
    <property type="entry name" value="Class II aaRS ABD-related"/>
    <property type="match status" value="1"/>
</dbReference>
<dbReference type="Proteomes" id="UP000178574">
    <property type="component" value="Unassembled WGS sequence"/>
</dbReference>
<comment type="catalytic activity">
    <reaction evidence="8">
        <text>tRNA(Gly) + glycine + ATP = glycyl-tRNA(Gly) + AMP + diphosphate</text>
        <dbReference type="Rhea" id="RHEA:16013"/>
        <dbReference type="Rhea" id="RHEA-COMP:9664"/>
        <dbReference type="Rhea" id="RHEA-COMP:9683"/>
        <dbReference type="ChEBI" id="CHEBI:30616"/>
        <dbReference type="ChEBI" id="CHEBI:33019"/>
        <dbReference type="ChEBI" id="CHEBI:57305"/>
        <dbReference type="ChEBI" id="CHEBI:78442"/>
        <dbReference type="ChEBI" id="CHEBI:78522"/>
        <dbReference type="ChEBI" id="CHEBI:456215"/>
        <dbReference type="EC" id="6.1.1.14"/>
    </reaction>
</comment>
<evidence type="ECO:0000256" key="7">
    <source>
        <dbReference type="ARBA" id="ARBA00023146"/>
    </source>
</evidence>
<evidence type="ECO:0000256" key="3">
    <source>
        <dbReference type="ARBA" id="ARBA00022598"/>
    </source>
</evidence>
<dbReference type="PRINTS" id="PR01043">
    <property type="entry name" value="TRNASYNTHGLY"/>
</dbReference>
<evidence type="ECO:0000256" key="2">
    <source>
        <dbReference type="ARBA" id="ARBA00022490"/>
    </source>
</evidence>
<comment type="subcellular location">
    <subcellularLocation>
        <location evidence="8">Cytoplasm</location>
    </subcellularLocation>
</comment>
<dbReference type="InterPro" id="IPR002314">
    <property type="entry name" value="aa-tRNA-synt_IIb"/>
</dbReference>
<dbReference type="AlphaFoldDB" id="A0A1G2KBG5"/>
<feature type="binding site" evidence="8">
    <location>
        <position position="103"/>
    </location>
    <ligand>
        <name>substrate</name>
    </ligand>
</feature>
<feature type="binding site" evidence="8">
    <location>
        <begin position="318"/>
        <end position="321"/>
    </location>
    <ligand>
        <name>ATP</name>
        <dbReference type="ChEBI" id="CHEBI:30616"/>
    </ligand>
</feature>
<dbReference type="PROSITE" id="PS50862">
    <property type="entry name" value="AA_TRNA_LIGASE_II"/>
    <property type="match status" value="1"/>
</dbReference>
<evidence type="ECO:0000256" key="5">
    <source>
        <dbReference type="ARBA" id="ARBA00022840"/>
    </source>
</evidence>
<feature type="binding site" evidence="8">
    <location>
        <position position="155"/>
    </location>
    <ligand>
        <name>substrate</name>
    </ligand>
</feature>
<dbReference type="CDD" id="cd00774">
    <property type="entry name" value="GlyRS-like_core"/>
    <property type="match status" value="1"/>
</dbReference>
<dbReference type="Pfam" id="PF03129">
    <property type="entry name" value="HGTP_anticodon"/>
    <property type="match status" value="1"/>
</dbReference>
<evidence type="ECO:0000259" key="9">
    <source>
        <dbReference type="PROSITE" id="PS50862"/>
    </source>
</evidence>
<evidence type="ECO:0000256" key="4">
    <source>
        <dbReference type="ARBA" id="ARBA00022741"/>
    </source>
</evidence>
<name>A0A1G2KBG5_9BACT</name>
<dbReference type="InterPro" id="IPR002315">
    <property type="entry name" value="tRNA-synt_gly"/>
</dbReference>
<accession>A0A1G2KBG5</accession>
<evidence type="ECO:0000256" key="1">
    <source>
        <dbReference type="ARBA" id="ARBA00008226"/>
    </source>
</evidence>
<evidence type="ECO:0000256" key="8">
    <source>
        <dbReference type="HAMAP-Rule" id="MF_00253"/>
    </source>
</evidence>
<dbReference type="GO" id="GO:0004081">
    <property type="term" value="F:bis(5'-nucleosyl)-tetraphosphatase (asymmetrical) activity"/>
    <property type="evidence" value="ECO:0007669"/>
    <property type="project" value="UniProtKB-ARBA"/>
</dbReference>
<dbReference type="Gene3D" id="3.40.50.800">
    <property type="entry name" value="Anticodon-binding domain"/>
    <property type="match status" value="1"/>
</dbReference>
<feature type="binding site" evidence="8">
    <location>
        <begin position="187"/>
        <end position="189"/>
    </location>
    <ligand>
        <name>ATP</name>
        <dbReference type="ChEBI" id="CHEBI:30616"/>
    </ligand>
</feature>
<dbReference type="HAMAP" id="MF_00253_B">
    <property type="entry name" value="Gly_tRNA_synth_B"/>
    <property type="match status" value="1"/>
</dbReference>
<dbReference type="Gene3D" id="3.30.930.10">
    <property type="entry name" value="Bira Bifunctional Protein, Domain 2"/>
    <property type="match status" value="1"/>
</dbReference>
<keyword evidence="3 8" id="KW-0436">Ligase</keyword>
<dbReference type="PANTHER" id="PTHR10745">
    <property type="entry name" value="GLYCYL-TRNA SYNTHETASE/DNA POLYMERASE SUBUNIT GAMMA-2"/>
    <property type="match status" value="1"/>
</dbReference>
<comment type="caution">
    <text evidence="8">Lacks conserved residue(s) required for the propagation of feature annotation.</text>
</comment>
<dbReference type="GO" id="GO:0004820">
    <property type="term" value="F:glycine-tRNA ligase activity"/>
    <property type="evidence" value="ECO:0007669"/>
    <property type="project" value="UniProtKB-UniRule"/>
</dbReference>
<dbReference type="InterPro" id="IPR033731">
    <property type="entry name" value="GlyRS-like_core"/>
</dbReference>
<dbReference type="Pfam" id="PF00587">
    <property type="entry name" value="tRNA-synt_2b"/>
    <property type="match status" value="1"/>
</dbReference>
<feature type="binding site" evidence="8">
    <location>
        <begin position="197"/>
        <end position="202"/>
    </location>
    <ligand>
        <name>ATP</name>
        <dbReference type="ChEBI" id="CHEBI:30616"/>
    </ligand>
</feature>
<keyword evidence="6 8" id="KW-0648">Protein biosynthesis</keyword>
<evidence type="ECO:0000313" key="11">
    <source>
        <dbReference type="Proteomes" id="UP000178574"/>
    </source>
</evidence>
<dbReference type="CDD" id="cd00858">
    <property type="entry name" value="GlyRS_anticodon"/>
    <property type="match status" value="1"/>
</dbReference>
<dbReference type="InterPro" id="IPR027031">
    <property type="entry name" value="Gly-tRNA_synthase/POLG2"/>
</dbReference>
<dbReference type="NCBIfam" id="TIGR00389">
    <property type="entry name" value="glyS_dimeric"/>
    <property type="match status" value="1"/>
</dbReference>
<feature type="binding site" evidence="8">
    <location>
        <begin position="314"/>
        <end position="318"/>
    </location>
    <ligand>
        <name>substrate</name>
    </ligand>
</feature>
<dbReference type="EC" id="6.1.1.14" evidence="8"/>
<gene>
    <name evidence="8" type="primary">glyQS</name>
    <name evidence="10" type="ORF">A2847_00935</name>
</gene>
<dbReference type="InterPro" id="IPR004154">
    <property type="entry name" value="Anticodon-bd"/>
</dbReference>
<comment type="function">
    <text evidence="8">Catalyzes the attachment of glycine to tRNA(Gly).</text>
</comment>
<dbReference type="GO" id="GO:0005524">
    <property type="term" value="F:ATP binding"/>
    <property type="evidence" value="ECO:0007669"/>
    <property type="project" value="UniProtKB-UniRule"/>
</dbReference>
<comment type="similarity">
    <text evidence="1 8">Belongs to the class-II aminoacyl-tRNA synthetase family.</text>
</comment>
<dbReference type="GO" id="GO:0005737">
    <property type="term" value="C:cytoplasm"/>
    <property type="evidence" value="ECO:0007669"/>
    <property type="project" value="UniProtKB-SubCell"/>
</dbReference>
<reference evidence="10 11" key="1">
    <citation type="journal article" date="2016" name="Nat. Commun.">
        <title>Thousands of microbial genomes shed light on interconnected biogeochemical processes in an aquifer system.</title>
        <authorList>
            <person name="Anantharaman K."/>
            <person name="Brown C.T."/>
            <person name="Hug L.A."/>
            <person name="Sharon I."/>
            <person name="Castelle C.J."/>
            <person name="Probst A.J."/>
            <person name="Thomas B.C."/>
            <person name="Singh A."/>
            <person name="Wilkins M.J."/>
            <person name="Karaoz U."/>
            <person name="Brodie E.L."/>
            <person name="Williams K.H."/>
            <person name="Hubbard S.S."/>
            <person name="Banfield J.F."/>
        </authorList>
    </citation>
    <scope>NUCLEOTIDE SEQUENCE [LARGE SCALE GENOMIC DNA]</scope>
</reference>
<dbReference type="FunFam" id="3.40.50.800:FF:000002">
    <property type="entry name" value="Glycine--tRNA ligase"/>
    <property type="match status" value="1"/>
</dbReference>
<proteinExistence type="inferred from homology"/>
<dbReference type="InterPro" id="IPR036621">
    <property type="entry name" value="Anticodon-bd_dom_sf"/>
</dbReference>
<protein>
    <recommendedName>
        <fullName evidence="8">Glycine--tRNA ligase</fullName>
        <ecNumber evidence="8">6.1.1.14</ecNumber>
    </recommendedName>
    <alternativeName>
        <fullName evidence="8">Glycyl-tRNA synthetase</fullName>
        <shortName evidence="8">GlyRS</shortName>
    </alternativeName>
</protein>
<dbReference type="InterPro" id="IPR045864">
    <property type="entry name" value="aa-tRNA-synth_II/BPL/LPL"/>
</dbReference>
<evidence type="ECO:0000313" key="10">
    <source>
        <dbReference type="EMBL" id="OGZ96789.1"/>
    </source>
</evidence>
<keyword evidence="2 8" id="KW-0963">Cytoplasm</keyword>
<keyword evidence="4 8" id="KW-0547">Nucleotide-binding</keyword>
<evidence type="ECO:0000256" key="6">
    <source>
        <dbReference type="ARBA" id="ARBA00022917"/>
    </source>
</evidence>
<dbReference type="SUPFAM" id="SSF55681">
    <property type="entry name" value="Class II aaRS and biotin synthetases"/>
    <property type="match status" value="1"/>
</dbReference>
<comment type="caution">
    <text evidence="10">The sequence shown here is derived from an EMBL/GenBank/DDBJ whole genome shotgun (WGS) entry which is preliminary data.</text>
</comment>
<dbReference type="GO" id="GO:0006426">
    <property type="term" value="P:glycyl-tRNA aminoacylation"/>
    <property type="evidence" value="ECO:0007669"/>
    <property type="project" value="UniProtKB-UniRule"/>
</dbReference>
<organism evidence="10 11">
    <name type="scientific">Candidatus Sungbacteria bacterium RIFCSPHIGHO2_01_FULL_50_25</name>
    <dbReference type="NCBI Taxonomy" id="1802265"/>
    <lineage>
        <taxon>Bacteria</taxon>
        <taxon>Candidatus Sungiibacteriota</taxon>
    </lineage>
</organism>
<dbReference type="PANTHER" id="PTHR10745:SF8">
    <property type="entry name" value="DNA POLYMERASE SUBUNIT GAMMA-2, MITOCHONDRIAL"/>
    <property type="match status" value="1"/>
</dbReference>
<dbReference type="InterPro" id="IPR006195">
    <property type="entry name" value="aa-tRNA-synth_II"/>
</dbReference>
<keyword evidence="7 8" id="KW-0030">Aminoacyl-tRNA synthetase</keyword>
<dbReference type="GO" id="GO:0015966">
    <property type="term" value="P:diadenosine tetraphosphate biosynthetic process"/>
    <property type="evidence" value="ECO:0007669"/>
    <property type="project" value="UniProtKB-ARBA"/>
</dbReference>
<dbReference type="GO" id="GO:1990742">
    <property type="term" value="C:microvesicle"/>
    <property type="evidence" value="ECO:0007669"/>
    <property type="project" value="UniProtKB-ARBA"/>
</dbReference>
<dbReference type="NCBIfam" id="NF003211">
    <property type="entry name" value="PRK04173.1"/>
    <property type="match status" value="1"/>
</dbReference>
<sequence length="443" mass="51794">MKGASELTPMGKIVSLAKRRGFLFPGSEIYGGLAGTWDYGPMGVELKNNIKQEFWRAIVYSRDDTVGLDAAILMNPKVWEASGHTEAFTDPLVECKTCHERFRADHEDEIRAHESEHKKKKEKIEWTEPRKFNLLVEASLGSVEDEKTKVYLRGEITQGVHVNFKNVLNSTRVKIPFGIAQIGKAFRNEITPGNFTFRSREFEQMELQWYVKPDEGESLKWFDYWKEERRRWYISLGMRKEKLRFREHASDERAHYARAAWDIEYDSPFGGWKEFEGIHNRGDWDITQHAKHSGEDLTYFDEETKSRYIPWVVETSGGVDRAALFFLIDSYREEEDRTVLKFHPKIAPIKVAVFPLLANKEVLVSKAREIYKELKLSVITMWDDRGNIGKRYYAQDEIGTPWCVTIDFQTLEDETVTVRDRDTMAQERIAVKELSEYFKTKLL</sequence>
<dbReference type="GO" id="GO:0070062">
    <property type="term" value="C:extracellular exosome"/>
    <property type="evidence" value="ECO:0007669"/>
    <property type="project" value="UniProtKB-ARBA"/>
</dbReference>
<comment type="subunit">
    <text evidence="8">Homodimer.</text>
</comment>
<feature type="binding site" evidence="8">
    <location>
        <begin position="202"/>
        <end position="206"/>
    </location>
    <ligand>
        <name>substrate</name>
    </ligand>
</feature>
<keyword evidence="5 8" id="KW-0067">ATP-binding</keyword>